<evidence type="ECO:0008006" key="3">
    <source>
        <dbReference type="Google" id="ProtNLM"/>
    </source>
</evidence>
<reference evidence="1 2" key="1">
    <citation type="submission" date="2018-05" db="EMBL/GenBank/DDBJ databases">
        <title>Complete Genome Sequences of Extremely Thermoacidophilic, Metal-Mobilizing Type-Strain Members of the Archaeal Family Sulfolobaceae: Acidianus brierleyi DSM-1651T, Acidianus sulfidivorans DSM-18786T, Metallosphaera hakonensis DSM-7519T, and Metallosphaera prunae DSM-10039T.</title>
        <authorList>
            <person name="Counts J.A."/>
            <person name="Kelly R.M."/>
        </authorList>
    </citation>
    <scope>NUCLEOTIDE SEQUENCE [LARGE SCALE GENOMIC DNA]</scope>
    <source>
        <strain evidence="1 2">JP7</strain>
    </source>
</reference>
<organism evidence="1 2">
    <name type="scientific">Acidianus sulfidivorans JP7</name>
    <dbReference type="NCBI Taxonomy" id="619593"/>
    <lineage>
        <taxon>Archaea</taxon>
        <taxon>Thermoproteota</taxon>
        <taxon>Thermoprotei</taxon>
        <taxon>Sulfolobales</taxon>
        <taxon>Sulfolobaceae</taxon>
        <taxon>Acidianus</taxon>
    </lineage>
</organism>
<dbReference type="AlphaFoldDB" id="A0A2U9IJU7"/>
<evidence type="ECO:0000313" key="1">
    <source>
        <dbReference type="EMBL" id="AWR96236.1"/>
    </source>
</evidence>
<dbReference type="GeneID" id="36836476"/>
<dbReference type="EMBL" id="CP029288">
    <property type="protein sequence ID" value="AWR96236.1"/>
    <property type="molecule type" value="Genomic_DNA"/>
</dbReference>
<keyword evidence="2" id="KW-1185">Reference proteome</keyword>
<accession>A0A2U9IJU7</accession>
<dbReference type="KEGG" id="asul:DFR86_00865"/>
<name>A0A2U9IJU7_9CREN</name>
<proteinExistence type="predicted"/>
<dbReference type="RefSeq" id="WP_110379126.1">
    <property type="nucleotide sequence ID" value="NZ_CP029288.2"/>
</dbReference>
<protein>
    <recommendedName>
        <fullName evidence="3">DUF3211 domain-containing protein</fullName>
    </recommendedName>
</protein>
<dbReference type="OrthoDB" id="39353at2157"/>
<sequence length="126" mass="15202">MIVERLEFNPIIYKIIKKPEIFIPLTYHFHIFEKINENQYVAFLYTREDVKNVKVEEYLQKFVLNFTVSPNEINYILDNEKGTKYTISINTTKQHIHITINSEKKKSIDETHLLDHILENLKYLEE</sequence>
<evidence type="ECO:0000313" key="2">
    <source>
        <dbReference type="Proteomes" id="UP000248410"/>
    </source>
</evidence>
<gene>
    <name evidence="1" type="ORF">DFR86_00865</name>
</gene>
<dbReference type="Proteomes" id="UP000248410">
    <property type="component" value="Chromosome"/>
</dbReference>